<organism evidence="3 4">
    <name type="scientific">Ruegeria atlantica</name>
    <dbReference type="NCBI Taxonomy" id="81569"/>
    <lineage>
        <taxon>Bacteria</taxon>
        <taxon>Pseudomonadati</taxon>
        <taxon>Pseudomonadota</taxon>
        <taxon>Alphaproteobacteria</taxon>
        <taxon>Rhodobacterales</taxon>
        <taxon>Roseobacteraceae</taxon>
        <taxon>Ruegeria</taxon>
    </lineage>
</organism>
<accession>A0A0P1E0T1</accession>
<feature type="domain" description="AMP-dependent synthetase/ligase" evidence="1">
    <location>
        <begin position="13"/>
        <end position="362"/>
    </location>
</feature>
<dbReference type="GO" id="GO:0043041">
    <property type="term" value="P:amino acid activation for nonribosomal peptide biosynthetic process"/>
    <property type="evidence" value="ECO:0007669"/>
    <property type="project" value="TreeGrafter"/>
</dbReference>
<dbReference type="GO" id="GO:0031177">
    <property type="term" value="F:phosphopantetheine binding"/>
    <property type="evidence" value="ECO:0007669"/>
    <property type="project" value="TreeGrafter"/>
</dbReference>
<sequence length="505" mass="55063">MIETGLFLDDALRRYAQVTPEAAAVSTLGEITTYAALNSKVDKIANALVTMGVERGDRVAVCSVKGAKTIAAIYAILRIGGVFVPIDPEAPTERIEAQVSIVSARLVITDTARKTKFSSTFSESQLFDISQPLDEFSGNLDTACRPDRDAEDPAYILMTSGTTGAPKGIVHTHKSGLAYAKMAAKLCAFRASDRVSHHTPIHFDMSIFDIFSTAQAGACTVVIPEMHAKLPASLSELTEKERITVWYSVPYTLIQMVERGVLEGRSLDALRIVMFAGEKMPPAALKALSKHTPNAKFLNAYGPTETNHCTTAVMTHAELDGTSPLPIGRPDIGVTARIGIGSEDEETGELLIASEQVMLEYWHDSGLTEAAICDLPDTDGNVRRFYRTGDIVRRAENNDFFLIGRKDRQVKLRGFRIELDEIELALVNTPFVTEAVATVCGDEIHAYVTGGSKEDLSSVRSKVEAVLPRYAVPHHIEWLEEMPRTSTGKIDRAKLAGQKDTQHAA</sequence>
<dbReference type="NCBIfam" id="TIGR01733">
    <property type="entry name" value="AA-adenyl-dom"/>
    <property type="match status" value="1"/>
</dbReference>
<name>A0A0P1E0T1_9RHOB</name>
<dbReference type="InterPro" id="IPR020845">
    <property type="entry name" value="AMP-binding_CS"/>
</dbReference>
<evidence type="ECO:0000259" key="1">
    <source>
        <dbReference type="Pfam" id="PF00501"/>
    </source>
</evidence>
<evidence type="ECO:0000313" key="3">
    <source>
        <dbReference type="EMBL" id="CUH41143.1"/>
    </source>
</evidence>
<evidence type="ECO:0000259" key="2">
    <source>
        <dbReference type="Pfam" id="PF13193"/>
    </source>
</evidence>
<gene>
    <name evidence="3" type="primary">tycC_1</name>
    <name evidence="3" type="ORF">RUM4293_00007</name>
</gene>
<dbReference type="SUPFAM" id="SSF56801">
    <property type="entry name" value="Acetyl-CoA synthetase-like"/>
    <property type="match status" value="1"/>
</dbReference>
<protein>
    <submittedName>
        <fullName evidence="3">Tyrocidine synthase III</fullName>
    </submittedName>
</protein>
<dbReference type="InterPro" id="IPR025110">
    <property type="entry name" value="AMP-bd_C"/>
</dbReference>
<dbReference type="InterPro" id="IPR045851">
    <property type="entry name" value="AMP-bd_C_sf"/>
</dbReference>
<dbReference type="RefSeq" id="WP_058271308.1">
    <property type="nucleotide sequence ID" value="NZ_CYPS01000003.1"/>
</dbReference>
<dbReference type="GO" id="GO:0044550">
    <property type="term" value="P:secondary metabolite biosynthetic process"/>
    <property type="evidence" value="ECO:0007669"/>
    <property type="project" value="TreeGrafter"/>
</dbReference>
<dbReference type="InterPro" id="IPR042099">
    <property type="entry name" value="ANL_N_sf"/>
</dbReference>
<dbReference type="Pfam" id="PF00501">
    <property type="entry name" value="AMP-binding"/>
    <property type="match status" value="1"/>
</dbReference>
<dbReference type="Gene3D" id="3.30.300.30">
    <property type="match status" value="1"/>
</dbReference>
<dbReference type="CDD" id="cd05930">
    <property type="entry name" value="A_NRPS"/>
    <property type="match status" value="1"/>
</dbReference>
<dbReference type="GO" id="GO:0005737">
    <property type="term" value="C:cytoplasm"/>
    <property type="evidence" value="ECO:0007669"/>
    <property type="project" value="TreeGrafter"/>
</dbReference>
<dbReference type="PANTHER" id="PTHR45527:SF1">
    <property type="entry name" value="FATTY ACID SYNTHASE"/>
    <property type="match status" value="1"/>
</dbReference>
<dbReference type="AlphaFoldDB" id="A0A0P1E0T1"/>
<dbReference type="Proteomes" id="UP000050786">
    <property type="component" value="Unassembled WGS sequence"/>
</dbReference>
<keyword evidence="4" id="KW-1185">Reference proteome</keyword>
<proteinExistence type="predicted"/>
<dbReference type="Pfam" id="PF13193">
    <property type="entry name" value="AMP-binding_C"/>
    <property type="match status" value="1"/>
</dbReference>
<dbReference type="InterPro" id="IPR000873">
    <property type="entry name" value="AMP-dep_synth/lig_dom"/>
</dbReference>
<dbReference type="PANTHER" id="PTHR45527">
    <property type="entry name" value="NONRIBOSOMAL PEPTIDE SYNTHETASE"/>
    <property type="match status" value="1"/>
</dbReference>
<evidence type="ECO:0000313" key="4">
    <source>
        <dbReference type="Proteomes" id="UP000050786"/>
    </source>
</evidence>
<reference evidence="4" key="1">
    <citation type="submission" date="2015-09" db="EMBL/GenBank/DDBJ databases">
        <authorList>
            <person name="Rodrigo-Torres L."/>
            <person name="Arahal D.R."/>
        </authorList>
    </citation>
    <scope>NUCLEOTIDE SEQUENCE [LARGE SCALE GENOMIC DNA]</scope>
    <source>
        <strain evidence="4">CECT 4293</strain>
    </source>
</reference>
<dbReference type="Gene3D" id="3.40.50.12780">
    <property type="entry name" value="N-terminal domain of ligase-like"/>
    <property type="match status" value="1"/>
</dbReference>
<dbReference type="InterPro" id="IPR010071">
    <property type="entry name" value="AA_adenyl_dom"/>
</dbReference>
<dbReference type="EMBL" id="CYPS01000003">
    <property type="protein sequence ID" value="CUH41143.1"/>
    <property type="molecule type" value="Genomic_DNA"/>
</dbReference>
<dbReference type="PROSITE" id="PS00455">
    <property type="entry name" value="AMP_BINDING"/>
    <property type="match status" value="1"/>
</dbReference>
<feature type="domain" description="AMP-binding enzyme C-terminal" evidence="2">
    <location>
        <begin position="421"/>
        <end position="489"/>
    </location>
</feature>